<keyword evidence="2" id="KW-1185">Reference proteome</keyword>
<proteinExistence type="predicted"/>
<name>W4LP69_ENTF1</name>
<sequence>MLIRKDDSEFEILIRLTDEGEWEGRIIEYNVTRLMPIPHLQHSWVSLDAALAGLTRRWQRLFPDEKPPDFRDAIQPESGHP</sequence>
<reference evidence="1 2" key="1">
    <citation type="journal article" date="2014" name="Nature">
        <title>An environmental bacterial taxon with a large and distinct metabolic repertoire.</title>
        <authorList>
            <person name="Wilson M.C."/>
            <person name="Mori T."/>
            <person name="Ruckert C."/>
            <person name="Uria A.R."/>
            <person name="Helf M.J."/>
            <person name="Takada K."/>
            <person name="Gernert C."/>
            <person name="Steffens U.A."/>
            <person name="Heycke N."/>
            <person name="Schmitt S."/>
            <person name="Rinke C."/>
            <person name="Helfrich E.J."/>
            <person name="Brachmann A.O."/>
            <person name="Gurgui C."/>
            <person name="Wakimoto T."/>
            <person name="Kracht M."/>
            <person name="Crusemann M."/>
            <person name="Hentschel U."/>
            <person name="Abe I."/>
            <person name="Matsunaga S."/>
            <person name="Kalinowski J."/>
            <person name="Takeyama H."/>
            <person name="Piel J."/>
        </authorList>
    </citation>
    <scope>NUCLEOTIDE SEQUENCE [LARGE SCALE GENOMIC DNA]</scope>
    <source>
        <strain evidence="2">TSY1</strain>
    </source>
</reference>
<dbReference type="HOGENOM" id="CLU_2680839_0_0_7"/>
<accession>W4LP69</accession>
<organism evidence="1 2">
    <name type="scientific">Entotheonella factor</name>
    <dbReference type="NCBI Taxonomy" id="1429438"/>
    <lineage>
        <taxon>Bacteria</taxon>
        <taxon>Pseudomonadati</taxon>
        <taxon>Nitrospinota/Tectimicrobiota group</taxon>
        <taxon>Candidatus Tectimicrobiota</taxon>
        <taxon>Candidatus Entotheonellia</taxon>
        <taxon>Candidatus Entotheonellales</taxon>
        <taxon>Candidatus Entotheonellaceae</taxon>
        <taxon>Candidatus Entotheonella</taxon>
    </lineage>
</organism>
<evidence type="ECO:0000313" key="2">
    <source>
        <dbReference type="Proteomes" id="UP000019141"/>
    </source>
</evidence>
<evidence type="ECO:0000313" key="1">
    <source>
        <dbReference type="EMBL" id="ETW99206.1"/>
    </source>
</evidence>
<dbReference type="AlphaFoldDB" id="W4LP69"/>
<comment type="caution">
    <text evidence="1">The sequence shown here is derived from an EMBL/GenBank/DDBJ whole genome shotgun (WGS) entry which is preliminary data.</text>
</comment>
<dbReference type="EMBL" id="AZHW01000472">
    <property type="protein sequence ID" value="ETW99206.1"/>
    <property type="molecule type" value="Genomic_DNA"/>
</dbReference>
<protein>
    <submittedName>
        <fullName evidence="1">Uncharacterized protein</fullName>
    </submittedName>
</protein>
<dbReference type="Proteomes" id="UP000019141">
    <property type="component" value="Unassembled WGS sequence"/>
</dbReference>
<gene>
    <name evidence="1" type="ORF">ETSY1_15870</name>
</gene>